<feature type="region of interest" description="Disordered" evidence="1">
    <location>
        <begin position="270"/>
        <end position="300"/>
    </location>
</feature>
<dbReference type="Proteomes" id="UP001341840">
    <property type="component" value="Unassembled WGS sequence"/>
</dbReference>
<evidence type="ECO:0008006" key="4">
    <source>
        <dbReference type="Google" id="ProtNLM"/>
    </source>
</evidence>
<keyword evidence="3" id="KW-1185">Reference proteome</keyword>
<reference evidence="2 3" key="1">
    <citation type="journal article" date="2023" name="Plants (Basel)">
        <title>Bridging the Gap: Combining Genomics and Transcriptomics Approaches to Understand Stylosanthes scabra, an Orphan Legume from the Brazilian Caatinga.</title>
        <authorList>
            <person name="Ferreira-Neto J.R.C."/>
            <person name="da Silva M.D."/>
            <person name="Binneck E."/>
            <person name="de Melo N.F."/>
            <person name="da Silva R.H."/>
            <person name="de Melo A.L.T.M."/>
            <person name="Pandolfi V."/>
            <person name="Bustamante F.O."/>
            <person name="Brasileiro-Vidal A.C."/>
            <person name="Benko-Iseppon A.M."/>
        </authorList>
    </citation>
    <scope>NUCLEOTIDE SEQUENCE [LARGE SCALE GENOMIC DNA]</scope>
    <source>
        <tissue evidence="2">Leaves</tissue>
    </source>
</reference>
<feature type="compositionally biased region" description="Basic and acidic residues" evidence="1">
    <location>
        <begin position="122"/>
        <end position="140"/>
    </location>
</feature>
<sequence>MGIWDHPKGVIITDVGRNSVLISFQDRSKGFRLWRGGPWSIRGHLVNRQMCSGNKSLLEIDHKYMEDPTVTRYKPGLGVNRAKSLDAYEEEDVYMNTQHQNLSSESESEAELRMKEHRRKPWERESGNKGEMQYENREKNSGQVAEKGSELQDSKEQAVGEEMEIQGIEEQIAAEEENWDCELEDKLYRKKVQLARMKGKCVQKVHEEKKNSYSVEQELMKIENQNEAKVEEGNMVIEEILKIFQLDNQKTSSGLMRKEENKQRSLAVTIKEPTEEGNEMNQKPEKSKGSGVGIQIEHQGKGKELMKIEEVMKRPVKKKYKVKSNNLYYVEMPDDSDDDANEIRGIKFNETIRQEGMEPTV</sequence>
<organism evidence="2 3">
    <name type="scientific">Stylosanthes scabra</name>
    <dbReference type="NCBI Taxonomy" id="79078"/>
    <lineage>
        <taxon>Eukaryota</taxon>
        <taxon>Viridiplantae</taxon>
        <taxon>Streptophyta</taxon>
        <taxon>Embryophyta</taxon>
        <taxon>Tracheophyta</taxon>
        <taxon>Spermatophyta</taxon>
        <taxon>Magnoliopsida</taxon>
        <taxon>eudicotyledons</taxon>
        <taxon>Gunneridae</taxon>
        <taxon>Pentapetalae</taxon>
        <taxon>rosids</taxon>
        <taxon>fabids</taxon>
        <taxon>Fabales</taxon>
        <taxon>Fabaceae</taxon>
        <taxon>Papilionoideae</taxon>
        <taxon>50 kb inversion clade</taxon>
        <taxon>dalbergioids sensu lato</taxon>
        <taxon>Dalbergieae</taxon>
        <taxon>Pterocarpus clade</taxon>
        <taxon>Stylosanthes</taxon>
    </lineage>
</organism>
<accession>A0ABU6YEU8</accession>
<name>A0ABU6YEU8_9FABA</name>
<evidence type="ECO:0000313" key="2">
    <source>
        <dbReference type="EMBL" id="MED6208431.1"/>
    </source>
</evidence>
<comment type="caution">
    <text evidence="2">The sequence shown here is derived from an EMBL/GenBank/DDBJ whole genome shotgun (WGS) entry which is preliminary data.</text>
</comment>
<gene>
    <name evidence="2" type="ORF">PIB30_045004</name>
</gene>
<dbReference type="EMBL" id="JASCZI010241927">
    <property type="protein sequence ID" value="MED6208431.1"/>
    <property type="molecule type" value="Genomic_DNA"/>
</dbReference>
<evidence type="ECO:0000256" key="1">
    <source>
        <dbReference type="SAM" id="MobiDB-lite"/>
    </source>
</evidence>
<proteinExistence type="predicted"/>
<feature type="region of interest" description="Disordered" evidence="1">
    <location>
        <begin position="99"/>
        <end position="155"/>
    </location>
</feature>
<evidence type="ECO:0000313" key="3">
    <source>
        <dbReference type="Proteomes" id="UP001341840"/>
    </source>
</evidence>
<protein>
    <recommendedName>
        <fullName evidence="4">DUF4283 domain-containing protein</fullName>
    </recommendedName>
</protein>